<evidence type="ECO:0000313" key="4">
    <source>
        <dbReference type="RefSeq" id="XP_016649704.1"/>
    </source>
</evidence>
<proteinExistence type="predicted"/>
<dbReference type="GeneID" id="107881121"/>
<gene>
    <name evidence="4" type="primary">LOC107881121</name>
</gene>
<dbReference type="Proteomes" id="UP000694861">
    <property type="component" value="Linkage group LG5"/>
</dbReference>
<evidence type="ECO:0000259" key="1">
    <source>
        <dbReference type="Pfam" id="PF03108"/>
    </source>
</evidence>
<protein>
    <submittedName>
        <fullName evidence="4">Uncharacterized protein LOC107881121</fullName>
    </submittedName>
</protein>
<accession>A0ABM1LQM7</accession>
<sequence length="436" mass="50221">MYHNGKLRGNYYVNGSVDWFDYCDKNTMSITEIDDVVKELGYKDIINYWYSIPGGYFDGGLVKLSEDAYVLDMLIFVPDTRLINIFLEHVLACSQEQFCSQVASNIFINFDDDFGTNTRVVIEELVDNYGVIVPIGGGVSQVGEVKKQVLKGKHIVTDDMSHRVKRAFGRKRWKGLRRKNNVQQKGKKTVEGTVKGIRTESKSDSMKLRSGRRYANATDFEDFDDDFADSEDSYYVHAKNIGEDEDDDYAKCNSDHEGDKNWLKFNATIDMADPKFEIGMLFTNCKVFRAAVKEHSILQKRNVVFIRNKALKLKVVCGDPDCEWMIYDSKMQHENTLQVKTYVVSYFKKTVEKDYNTGVSRQQVYRAKDKALKLIEGTFNEQYSRIWDYCEELRSTNPRTITMVKCDFQEQLGQPEFQSCGIRMPGFLDLVYGAIG</sequence>
<dbReference type="PANTHER" id="PTHR31973">
    <property type="entry name" value="POLYPROTEIN, PUTATIVE-RELATED"/>
    <property type="match status" value="1"/>
</dbReference>
<evidence type="ECO:0000259" key="2">
    <source>
        <dbReference type="Pfam" id="PF26130"/>
    </source>
</evidence>
<evidence type="ECO:0000313" key="3">
    <source>
        <dbReference type="Proteomes" id="UP000694861"/>
    </source>
</evidence>
<feature type="domain" description="PB1-like" evidence="2">
    <location>
        <begin position="2"/>
        <end position="77"/>
    </location>
</feature>
<keyword evidence="3" id="KW-1185">Reference proteome</keyword>
<dbReference type="Pfam" id="PF03108">
    <property type="entry name" value="DBD_Tnp_Mut"/>
    <property type="match status" value="1"/>
</dbReference>
<reference evidence="3" key="1">
    <citation type="journal article" date="2012" name="Nat. Commun.">
        <title>The genome of Prunus mume.</title>
        <authorList>
            <person name="Zhang Q."/>
            <person name="Chen W."/>
            <person name="Sun L."/>
            <person name="Zhao F."/>
            <person name="Huang B."/>
            <person name="Yang W."/>
            <person name="Tao Y."/>
            <person name="Wang J."/>
            <person name="Yuan Z."/>
            <person name="Fan G."/>
            <person name="Xing Z."/>
            <person name="Han C."/>
            <person name="Pan H."/>
            <person name="Zhong X."/>
            <person name="Shi W."/>
            <person name="Liang X."/>
            <person name="Du D."/>
            <person name="Sun F."/>
            <person name="Xu Z."/>
            <person name="Hao R."/>
            <person name="Lv T."/>
            <person name="Lv Y."/>
            <person name="Zheng Z."/>
            <person name="Sun M."/>
            <person name="Luo L."/>
            <person name="Cai M."/>
            <person name="Gao Y."/>
            <person name="Wang J."/>
            <person name="Yin Y."/>
            <person name="Xu X."/>
            <person name="Cheng T."/>
            <person name="Wang J."/>
        </authorList>
    </citation>
    <scope>NUCLEOTIDE SEQUENCE [LARGE SCALE GENOMIC DNA]</scope>
</reference>
<dbReference type="InterPro" id="IPR058594">
    <property type="entry name" value="PB1-like_dom_pln"/>
</dbReference>
<dbReference type="RefSeq" id="XP_016649704.1">
    <property type="nucleotide sequence ID" value="XM_016794218.1"/>
</dbReference>
<dbReference type="InterPro" id="IPR004332">
    <property type="entry name" value="Transposase_MuDR"/>
</dbReference>
<feature type="domain" description="Transposase MuDR plant" evidence="1">
    <location>
        <begin position="275"/>
        <end position="339"/>
    </location>
</feature>
<name>A0ABM1LQM7_PRUMU</name>
<organism evidence="3 4">
    <name type="scientific">Prunus mume</name>
    <name type="common">Japanese apricot</name>
    <name type="synonym">Armeniaca mume</name>
    <dbReference type="NCBI Taxonomy" id="102107"/>
    <lineage>
        <taxon>Eukaryota</taxon>
        <taxon>Viridiplantae</taxon>
        <taxon>Streptophyta</taxon>
        <taxon>Embryophyta</taxon>
        <taxon>Tracheophyta</taxon>
        <taxon>Spermatophyta</taxon>
        <taxon>Magnoliopsida</taxon>
        <taxon>eudicotyledons</taxon>
        <taxon>Gunneridae</taxon>
        <taxon>Pentapetalae</taxon>
        <taxon>rosids</taxon>
        <taxon>fabids</taxon>
        <taxon>Rosales</taxon>
        <taxon>Rosaceae</taxon>
        <taxon>Amygdaloideae</taxon>
        <taxon>Amygdaleae</taxon>
        <taxon>Prunus</taxon>
    </lineage>
</organism>
<dbReference type="Pfam" id="PF26130">
    <property type="entry name" value="PB1-like"/>
    <property type="match status" value="1"/>
</dbReference>
<reference evidence="4" key="2">
    <citation type="submission" date="2025-08" db="UniProtKB">
        <authorList>
            <consortium name="RefSeq"/>
        </authorList>
    </citation>
    <scope>IDENTIFICATION</scope>
</reference>
<dbReference type="PANTHER" id="PTHR31973:SF199">
    <property type="entry name" value="SWIM-TYPE DOMAIN-CONTAINING PROTEIN"/>
    <property type="match status" value="1"/>
</dbReference>